<evidence type="ECO:0000256" key="1">
    <source>
        <dbReference type="ARBA" id="ARBA00006484"/>
    </source>
</evidence>
<name>A0A937K1Z5_9BACT</name>
<dbReference type="Pfam" id="PF13561">
    <property type="entry name" value="adh_short_C2"/>
    <property type="match status" value="1"/>
</dbReference>
<dbReference type="SUPFAM" id="SSF51735">
    <property type="entry name" value="NAD(P)-binding Rossmann-fold domains"/>
    <property type="match status" value="1"/>
</dbReference>
<dbReference type="Gene3D" id="3.40.50.720">
    <property type="entry name" value="NAD(P)-binding Rossmann-like Domain"/>
    <property type="match status" value="1"/>
</dbReference>
<reference evidence="4" key="1">
    <citation type="submission" date="2021-01" db="EMBL/GenBank/DDBJ databases">
        <title>Fulvivirga kasyanovii gen. nov., sp nov., a novel member of the phylum Bacteroidetes isolated from seawater in a mussel farm.</title>
        <authorList>
            <person name="Zhao L.-H."/>
            <person name="Wang Z.-J."/>
        </authorList>
    </citation>
    <scope>NUCLEOTIDE SEQUENCE</scope>
    <source>
        <strain evidence="4">2943</strain>
    </source>
</reference>
<dbReference type="RefSeq" id="WP_202245022.1">
    <property type="nucleotide sequence ID" value="NZ_JAESIY010000007.1"/>
</dbReference>
<dbReference type="PRINTS" id="PR00080">
    <property type="entry name" value="SDRFAMILY"/>
</dbReference>
<comment type="caution">
    <text evidence="4">The sequence shown here is derived from an EMBL/GenBank/DDBJ whole genome shotgun (WGS) entry which is preliminary data.</text>
</comment>
<gene>
    <name evidence="4" type="ORF">JL102_13905</name>
</gene>
<dbReference type="FunFam" id="3.40.50.720:FF:000374">
    <property type="entry name" value="3-oxoacyl-(Acyl-carrier-protein) reductase"/>
    <property type="match status" value="1"/>
</dbReference>
<dbReference type="EMBL" id="JAESIY010000007">
    <property type="protein sequence ID" value="MBL3657237.1"/>
    <property type="molecule type" value="Genomic_DNA"/>
</dbReference>
<dbReference type="GO" id="GO:0016491">
    <property type="term" value="F:oxidoreductase activity"/>
    <property type="evidence" value="ECO:0007669"/>
    <property type="project" value="UniProtKB-KW"/>
</dbReference>
<keyword evidence="2" id="KW-0521">NADP</keyword>
<dbReference type="InterPro" id="IPR002347">
    <property type="entry name" value="SDR_fam"/>
</dbReference>
<dbReference type="PANTHER" id="PTHR43639">
    <property type="entry name" value="OXIDOREDUCTASE, SHORT-CHAIN DEHYDROGENASE/REDUCTASE FAMILY (AFU_ORTHOLOGUE AFUA_5G02870)"/>
    <property type="match status" value="1"/>
</dbReference>
<dbReference type="PRINTS" id="PR00081">
    <property type="entry name" value="GDHRDH"/>
</dbReference>
<dbReference type="InterPro" id="IPR036291">
    <property type="entry name" value="NAD(P)-bd_dom_sf"/>
</dbReference>
<keyword evidence="5" id="KW-1185">Reference proteome</keyword>
<protein>
    <submittedName>
        <fullName evidence="4">SDR family oxidoreductase</fullName>
    </submittedName>
</protein>
<evidence type="ECO:0000313" key="5">
    <source>
        <dbReference type="Proteomes" id="UP000659388"/>
    </source>
</evidence>
<sequence length="252" mass="26882">MSNKIALVTGGSRGLGRDMAINLAKKGLDVVITYHSNEEAANEVILEIEANGQKAIALELDVALVSTFDAFVNSLTSSLNSTFGTDKIDYLINNGGFIYYIPYSDASVEQFDDLLNVHFKGPFFLTQKLLGKINENGGIVNVSSGLARFSTPGFSTYAAMKGAMETLTKYQAQELGKRGIRSNIIAPGAIETDIMGGAVRDNKEMNAELASHTALGRVGLPHDIGGVVAFLCTDDAKWVNGQRIEISGGANL</sequence>
<evidence type="ECO:0000313" key="4">
    <source>
        <dbReference type="EMBL" id="MBL3657237.1"/>
    </source>
</evidence>
<keyword evidence="3" id="KW-0560">Oxidoreductase</keyword>
<comment type="similarity">
    <text evidence="1">Belongs to the short-chain dehydrogenases/reductases (SDR) family.</text>
</comment>
<evidence type="ECO:0000256" key="2">
    <source>
        <dbReference type="ARBA" id="ARBA00022857"/>
    </source>
</evidence>
<dbReference type="Proteomes" id="UP000659388">
    <property type="component" value="Unassembled WGS sequence"/>
</dbReference>
<evidence type="ECO:0000256" key="3">
    <source>
        <dbReference type="ARBA" id="ARBA00023002"/>
    </source>
</evidence>
<dbReference type="AlphaFoldDB" id="A0A937K1Z5"/>
<organism evidence="4 5">
    <name type="scientific">Fulvivirga sediminis</name>
    <dbReference type="NCBI Taxonomy" id="2803949"/>
    <lineage>
        <taxon>Bacteria</taxon>
        <taxon>Pseudomonadati</taxon>
        <taxon>Bacteroidota</taxon>
        <taxon>Cytophagia</taxon>
        <taxon>Cytophagales</taxon>
        <taxon>Fulvivirgaceae</taxon>
        <taxon>Fulvivirga</taxon>
    </lineage>
</organism>
<dbReference type="PANTHER" id="PTHR43639:SF1">
    <property type="entry name" value="SHORT-CHAIN DEHYDROGENASE_REDUCTASE FAMILY PROTEIN"/>
    <property type="match status" value="1"/>
</dbReference>
<accession>A0A937K1Z5</accession>
<proteinExistence type="inferred from homology"/>